<reference evidence="1" key="1">
    <citation type="submission" date="2018-06" db="EMBL/GenBank/DDBJ databases">
        <authorList>
            <person name="Zhirakovskaya E."/>
        </authorList>
    </citation>
    <scope>NUCLEOTIDE SEQUENCE</scope>
</reference>
<dbReference type="Gene3D" id="3.40.630.30">
    <property type="match status" value="1"/>
</dbReference>
<sequence length="96" mass="10085">MGVLDMVRCDDDVSWAARASALAFAAEEAGCREWLAMAGHENLRLLREDGGIAASLIVLPMGQYFGGRSVAMEGIAGVAVPPEGRGHGAARRLMEA</sequence>
<evidence type="ECO:0008006" key="2">
    <source>
        <dbReference type="Google" id="ProtNLM"/>
    </source>
</evidence>
<proteinExistence type="predicted"/>
<dbReference type="Pfam" id="PF13527">
    <property type="entry name" value="Acetyltransf_9"/>
    <property type="match status" value="1"/>
</dbReference>
<name>A0A3B1DCI5_9ZZZZ</name>
<accession>A0A3B1DCI5</accession>
<dbReference type="AlphaFoldDB" id="A0A3B1DCI5"/>
<dbReference type="InterPro" id="IPR016181">
    <property type="entry name" value="Acyl_CoA_acyltransferase"/>
</dbReference>
<dbReference type="SUPFAM" id="SSF55729">
    <property type="entry name" value="Acyl-CoA N-acyltransferases (Nat)"/>
    <property type="match status" value="1"/>
</dbReference>
<protein>
    <recommendedName>
        <fullName evidence="2">N-acetyltransferase domain-containing protein</fullName>
    </recommendedName>
</protein>
<feature type="non-terminal residue" evidence="1">
    <location>
        <position position="96"/>
    </location>
</feature>
<dbReference type="EMBL" id="UOGK01000409">
    <property type="protein sequence ID" value="VAX40546.1"/>
    <property type="molecule type" value="Genomic_DNA"/>
</dbReference>
<organism evidence="1">
    <name type="scientific">hydrothermal vent metagenome</name>
    <dbReference type="NCBI Taxonomy" id="652676"/>
    <lineage>
        <taxon>unclassified sequences</taxon>
        <taxon>metagenomes</taxon>
        <taxon>ecological metagenomes</taxon>
    </lineage>
</organism>
<gene>
    <name evidence="1" type="ORF">MNBD_PLANCTO03-1680</name>
</gene>
<evidence type="ECO:0000313" key="1">
    <source>
        <dbReference type="EMBL" id="VAX40546.1"/>
    </source>
</evidence>